<reference evidence="15" key="1">
    <citation type="submission" date="2021-01" db="EMBL/GenBank/DDBJ databases">
        <authorList>
            <person name="Eckstrom K.M.E."/>
        </authorList>
    </citation>
    <scope>NUCLEOTIDE SEQUENCE</scope>
    <source>
        <strain evidence="15">UVCC 0001</strain>
    </source>
</reference>
<evidence type="ECO:0000259" key="14">
    <source>
        <dbReference type="Pfam" id="PF02544"/>
    </source>
</evidence>
<evidence type="ECO:0000256" key="9">
    <source>
        <dbReference type="ARBA" id="ARBA00022989"/>
    </source>
</evidence>
<dbReference type="GO" id="GO:0030154">
    <property type="term" value="P:cell differentiation"/>
    <property type="evidence" value="ECO:0007669"/>
    <property type="project" value="UniProtKB-KW"/>
</dbReference>
<dbReference type="Proteomes" id="UP001255856">
    <property type="component" value="Unassembled WGS sequence"/>
</dbReference>
<keyword evidence="8" id="KW-0521">NADP</keyword>
<keyword evidence="6" id="KW-0256">Endoplasmic reticulum</keyword>
<dbReference type="GO" id="GO:0005789">
    <property type="term" value="C:endoplasmic reticulum membrane"/>
    <property type="evidence" value="ECO:0007669"/>
    <property type="project" value="UniProtKB-SubCell"/>
</dbReference>
<gene>
    <name evidence="15" type="ORF">QBZ16_001931</name>
</gene>
<dbReference type="GO" id="GO:0003865">
    <property type="term" value="F:3-oxo-5-alpha-steroid 4-dehydrogenase activity"/>
    <property type="evidence" value="ECO:0007669"/>
    <property type="project" value="TreeGrafter"/>
</dbReference>
<dbReference type="PANTHER" id="PTHR10556:SF57">
    <property type="entry name" value="3-OXO-5-ALPHA-STEROID 4-DEHYDROGENASE 1"/>
    <property type="match status" value="1"/>
</dbReference>
<feature type="transmembrane region" description="Helical" evidence="13">
    <location>
        <begin position="103"/>
        <end position="119"/>
    </location>
</feature>
<accession>A0AAD9INB0</accession>
<evidence type="ECO:0000256" key="5">
    <source>
        <dbReference type="ARBA" id="ARBA00022782"/>
    </source>
</evidence>
<feature type="transmembrane region" description="Helical" evidence="13">
    <location>
        <begin position="171"/>
        <end position="189"/>
    </location>
</feature>
<evidence type="ECO:0000256" key="2">
    <source>
        <dbReference type="ARBA" id="ARBA00004524"/>
    </source>
</evidence>
<keyword evidence="10" id="KW-0560">Oxidoreductase</keyword>
<protein>
    <recommendedName>
        <fullName evidence="14">3-oxo-5-alpha-steroid 4-dehydrogenase C-terminal domain-containing protein</fullName>
    </recommendedName>
</protein>
<feature type="transmembrane region" description="Helical" evidence="13">
    <location>
        <begin position="72"/>
        <end position="91"/>
    </location>
</feature>
<evidence type="ECO:0000256" key="8">
    <source>
        <dbReference type="ARBA" id="ARBA00022857"/>
    </source>
</evidence>
<keyword evidence="9 13" id="KW-1133">Transmembrane helix</keyword>
<dbReference type="PANTHER" id="PTHR10556">
    <property type="entry name" value="3-OXO-5-ALPHA-STEROID 4-DEHYDROGENASE"/>
    <property type="match status" value="1"/>
</dbReference>
<feature type="transmembrane region" description="Helical" evidence="13">
    <location>
        <begin position="195"/>
        <end position="219"/>
    </location>
</feature>
<organism evidence="15 16">
    <name type="scientific">Prototheca wickerhamii</name>
    <dbReference type="NCBI Taxonomy" id="3111"/>
    <lineage>
        <taxon>Eukaryota</taxon>
        <taxon>Viridiplantae</taxon>
        <taxon>Chlorophyta</taxon>
        <taxon>core chlorophytes</taxon>
        <taxon>Trebouxiophyceae</taxon>
        <taxon>Chlorellales</taxon>
        <taxon>Chlorellaceae</taxon>
        <taxon>Prototheca</taxon>
    </lineage>
</organism>
<dbReference type="InterPro" id="IPR001104">
    <property type="entry name" value="3-oxo-5_a-steroid_4-DH_C"/>
</dbReference>
<evidence type="ECO:0000313" key="16">
    <source>
        <dbReference type="Proteomes" id="UP001255856"/>
    </source>
</evidence>
<sequence>MIGTGVLAAAVLLAGVAAPYGRYSASGWGPLIPARLAWLVRATQEIWSLAVPVVWLAFFATDSQLQRVSSPANLALLGAFLVHYIHRDLIYPFRIVPGRPTPLVVWASAAFFCIFNGYLQTRYLLCDAPGGPLGPRHALGLALWAAGFAINLQSDSLLIRQRRAKRAKDGGYSIPHGGLFGLVSCANYFGEVVEWAGWALAGASLPAAAFALFTAANLVPRCAG</sequence>
<proteinExistence type="inferred from homology"/>
<evidence type="ECO:0000256" key="12">
    <source>
        <dbReference type="ARBA" id="ARBA00023136"/>
    </source>
</evidence>
<keyword evidence="5" id="KW-0221">Differentiation</keyword>
<evidence type="ECO:0000256" key="11">
    <source>
        <dbReference type="ARBA" id="ARBA00023098"/>
    </source>
</evidence>
<evidence type="ECO:0000256" key="13">
    <source>
        <dbReference type="SAM" id="Phobius"/>
    </source>
</evidence>
<dbReference type="GO" id="GO:0006694">
    <property type="term" value="P:steroid biosynthetic process"/>
    <property type="evidence" value="ECO:0007669"/>
    <property type="project" value="TreeGrafter"/>
</dbReference>
<evidence type="ECO:0000256" key="3">
    <source>
        <dbReference type="ARBA" id="ARBA00007742"/>
    </source>
</evidence>
<comment type="similarity">
    <text evidence="3">Belongs to the steroid 5-alpha reductase family.</text>
</comment>
<keyword evidence="7" id="KW-0492">Microsome</keyword>
<evidence type="ECO:0000256" key="10">
    <source>
        <dbReference type="ARBA" id="ARBA00023002"/>
    </source>
</evidence>
<dbReference type="EMBL" id="JASFZW010000002">
    <property type="protein sequence ID" value="KAK2079537.1"/>
    <property type="molecule type" value="Genomic_DNA"/>
</dbReference>
<evidence type="ECO:0000313" key="15">
    <source>
        <dbReference type="EMBL" id="KAK2079537.1"/>
    </source>
</evidence>
<dbReference type="AlphaFoldDB" id="A0AAD9INB0"/>
<name>A0AAD9INB0_PROWI</name>
<dbReference type="Gene3D" id="1.20.120.1630">
    <property type="match status" value="1"/>
</dbReference>
<evidence type="ECO:0000256" key="7">
    <source>
        <dbReference type="ARBA" id="ARBA00022848"/>
    </source>
</evidence>
<keyword evidence="4 13" id="KW-0812">Transmembrane</keyword>
<comment type="subcellular location">
    <subcellularLocation>
        <location evidence="1">Endoplasmic reticulum membrane</location>
        <topology evidence="1">Multi-pass membrane protein</topology>
    </subcellularLocation>
    <subcellularLocation>
        <location evidence="2">Microsome membrane</location>
    </subcellularLocation>
</comment>
<dbReference type="InterPro" id="IPR039357">
    <property type="entry name" value="SRD5A/TECR"/>
</dbReference>
<feature type="domain" description="3-oxo-5-alpha-steroid 4-dehydrogenase C-terminal" evidence="14">
    <location>
        <begin position="100"/>
        <end position="222"/>
    </location>
</feature>
<keyword evidence="16" id="KW-1185">Reference proteome</keyword>
<keyword evidence="11" id="KW-0443">Lipid metabolism</keyword>
<evidence type="ECO:0000256" key="6">
    <source>
        <dbReference type="ARBA" id="ARBA00022824"/>
    </source>
</evidence>
<evidence type="ECO:0000256" key="4">
    <source>
        <dbReference type="ARBA" id="ARBA00022692"/>
    </source>
</evidence>
<dbReference type="Pfam" id="PF02544">
    <property type="entry name" value="Steroid_dh"/>
    <property type="match status" value="1"/>
</dbReference>
<dbReference type="PROSITE" id="PS50244">
    <property type="entry name" value="S5A_REDUCTASE"/>
    <property type="match status" value="1"/>
</dbReference>
<comment type="caution">
    <text evidence="15">The sequence shown here is derived from an EMBL/GenBank/DDBJ whole genome shotgun (WGS) entry which is preliminary data.</text>
</comment>
<evidence type="ECO:0000256" key="1">
    <source>
        <dbReference type="ARBA" id="ARBA00004477"/>
    </source>
</evidence>
<keyword evidence="12 13" id="KW-0472">Membrane</keyword>